<evidence type="ECO:0000313" key="2">
    <source>
        <dbReference type="Proteomes" id="UP001153334"/>
    </source>
</evidence>
<accession>A0ACC2J5P8</accession>
<protein>
    <submittedName>
        <fullName evidence="1">Uncharacterized protein</fullName>
    </submittedName>
</protein>
<proteinExistence type="predicted"/>
<dbReference type="Proteomes" id="UP001153334">
    <property type="component" value="Unassembled WGS sequence"/>
</dbReference>
<gene>
    <name evidence="1" type="ORF">ONZ43_g1138</name>
</gene>
<sequence length="181" mass="18749">MAANIKYTEKNTECLLDIATDVIRILTQAGETLGVAESLTGGGLMTALTSVPGASAVFRGGVVSYATPLKQLLLNVDADLIAKEGVIHGEVASQMAEGARKVSTFDDSGTTWGIGTTGVAGPTPQDGKPVGMVFIGIASPGGSRGLGPFHFAGSREQVREATVMEALWQLRQMLRTQSAEG</sequence>
<name>A0ACC2J5P8_9PEZI</name>
<organism evidence="1 2">
    <name type="scientific">Nemania bipapillata</name>
    <dbReference type="NCBI Taxonomy" id="110536"/>
    <lineage>
        <taxon>Eukaryota</taxon>
        <taxon>Fungi</taxon>
        <taxon>Dikarya</taxon>
        <taxon>Ascomycota</taxon>
        <taxon>Pezizomycotina</taxon>
        <taxon>Sordariomycetes</taxon>
        <taxon>Xylariomycetidae</taxon>
        <taxon>Xylariales</taxon>
        <taxon>Xylariaceae</taxon>
        <taxon>Nemania</taxon>
    </lineage>
</organism>
<dbReference type="EMBL" id="JAPESX010000180">
    <property type="protein sequence ID" value="KAJ8122740.1"/>
    <property type="molecule type" value="Genomic_DNA"/>
</dbReference>
<comment type="caution">
    <text evidence="1">The sequence shown here is derived from an EMBL/GenBank/DDBJ whole genome shotgun (WGS) entry which is preliminary data.</text>
</comment>
<reference evidence="1" key="1">
    <citation type="submission" date="2022-11" db="EMBL/GenBank/DDBJ databases">
        <title>Genome Sequence of Nemania bipapillata.</title>
        <authorList>
            <person name="Buettner E."/>
        </authorList>
    </citation>
    <scope>NUCLEOTIDE SEQUENCE</scope>
    <source>
        <strain evidence="1">CP14</strain>
    </source>
</reference>
<keyword evidence="2" id="KW-1185">Reference proteome</keyword>
<evidence type="ECO:0000313" key="1">
    <source>
        <dbReference type="EMBL" id="KAJ8122740.1"/>
    </source>
</evidence>